<protein>
    <submittedName>
        <fullName evidence="3">Luciferase-like protein</fullName>
    </submittedName>
</protein>
<evidence type="ECO:0000313" key="4">
    <source>
        <dbReference type="Proteomes" id="UP000325466"/>
    </source>
</evidence>
<dbReference type="Gene3D" id="3.20.20.30">
    <property type="entry name" value="Luciferase-like domain"/>
    <property type="match status" value="1"/>
</dbReference>
<sequence length="329" mass="35220">MTDYPAFPVTVAANFPRPSGCSTMKRSAHHREDAMPEYGRKLLFGSFLTPAAENPAAVVDLAVASERAGLDLVTFQDHPYQARFLDAWTLLTWVAARTTRVLVAPNVANLPLRGPAILARSAASLDRLSGGRVELGLGAGAYWDAIAANGGPHRTTGEAVDALEEAITVIRELWADRRGGARVDGTHYRLAGAKRGPAPAHDIGIWLGAYGPRMLALTGRAADGWLPSSFAASPDRLAEMSRRVDEAAVDAGRDPREIRRLYNISGRFDGGADGGFLAGPPAVWAEQLAELTLRHGISGFVLGTDARPDIERFAQEVAPRVRELVSAAR</sequence>
<feature type="domain" description="Luciferase-like" evidence="2">
    <location>
        <begin position="50"/>
        <end position="261"/>
    </location>
</feature>
<evidence type="ECO:0000256" key="1">
    <source>
        <dbReference type="ARBA" id="ARBA00023002"/>
    </source>
</evidence>
<gene>
    <name evidence="3" type="ORF">RAJCM14343_1709</name>
</gene>
<evidence type="ECO:0000259" key="2">
    <source>
        <dbReference type="Pfam" id="PF00296"/>
    </source>
</evidence>
<keyword evidence="1" id="KW-0560">Oxidoreductase</keyword>
<dbReference type="Proteomes" id="UP000325466">
    <property type="component" value="Unassembled WGS sequence"/>
</dbReference>
<name>A0ABQ0YIY2_9NOCA</name>
<comment type="caution">
    <text evidence="3">The sequence shown here is derived from an EMBL/GenBank/DDBJ whole genome shotgun (WGS) entry which is preliminary data.</text>
</comment>
<dbReference type="SUPFAM" id="SSF51679">
    <property type="entry name" value="Bacterial luciferase-like"/>
    <property type="match status" value="1"/>
</dbReference>
<reference evidence="3 4" key="1">
    <citation type="journal article" date="2018" name="Biodegradation">
        <title>1,4-Dioxane degradation characteristics of Rhodococcus aetherivorans JCM 14343.</title>
        <authorList>
            <person name="Inoue D."/>
            <person name="Tsunoda T."/>
            <person name="Yamamoto N."/>
            <person name="Ike M."/>
            <person name="Sei K."/>
        </authorList>
    </citation>
    <scope>NUCLEOTIDE SEQUENCE [LARGE SCALE GENOMIC DNA]</scope>
    <source>
        <strain evidence="3 4">JCM 14343</strain>
    </source>
</reference>
<dbReference type="InterPro" id="IPR011251">
    <property type="entry name" value="Luciferase-like_dom"/>
</dbReference>
<dbReference type="PANTHER" id="PTHR43244:SF1">
    <property type="entry name" value="5,10-METHYLENETETRAHYDROMETHANOPTERIN REDUCTASE"/>
    <property type="match status" value="1"/>
</dbReference>
<dbReference type="InterPro" id="IPR050564">
    <property type="entry name" value="F420-G6PD/mer"/>
</dbReference>
<accession>A0ABQ0YIY2</accession>
<dbReference type="InterPro" id="IPR036661">
    <property type="entry name" value="Luciferase-like_sf"/>
</dbReference>
<dbReference type="PANTHER" id="PTHR43244">
    <property type="match status" value="1"/>
</dbReference>
<dbReference type="EMBL" id="BLAH01000066">
    <property type="protein sequence ID" value="GES36458.1"/>
    <property type="molecule type" value="Genomic_DNA"/>
</dbReference>
<dbReference type="Pfam" id="PF00296">
    <property type="entry name" value="Bac_luciferase"/>
    <property type="match status" value="1"/>
</dbReference>
<keyword evidence="4" id="KW-1185">Reference proteome</keyword>
<proteinExistence type="predicted"/>
<evidence type="ECO:0000313" key="3">
    <source>
        <dbReference type="EMBL" id="GES36458.1"/>
    </source>
</evidence>
<dbReference type="CDD" id="cd01097">
    <property type="entry name" value="Tetrahydromethanopterin_reductase"/>
    <property type="match status" value="1"/>
</dbReference>
<organism evidence="3 4">
    <name type="scientific">Rhodococcus aetherivorans</name>
    <dbReference type="NCBI Taxonomy" id="191292"/>
    <lineage>
        <taxon>Bacteria</taxon>
        <taxon>Bacillati</taxon>
        <taxon>Actinomycetota</taxon>
        <taxon>Actinomycetes</taxon>
        <taxon>Mycobacteriales</taxon>
        <taxon>Nocardiaceae</taxon>
        <taxon>Rhodococcus</taxon>
    </lineage>
</organism>